<evidence type="ECO:0000256" key="3">
    <source>
        <dbReference type="ARBA" id="ARBA00022475"/>
    </source>
</evidence>
<keyword evidence="3" id="KW-1003">Cell membrane</keyword>
<feature type="transmembrane region" description="Helical" evidence="7">
    <location>
        <begin position="258"/>
        <end position="279"/>
    </location>
</feature>
<feature type="transmembrane region" description="Helical" evidence="7">
    <location>
        <begin position="397"/>
        <end position="420"/>
    </location>
</feature>
<dbReference type="Gene3D" id="3.10.20.90">
    <property type="entry name" value="Phosphatidylinositol 3-kinase Catalytic Subunit, Chain A, domain 1"/>
    <property type="match status" value="1"/>
</dbReference>
<keyword evidence="6 7" id="KW-0472">Membrane</keyword>
<evidence type="ECO:0000256" key="5">
    <source>
        <dbReference type="ARBA" id="ARBA00022989"/>
    </source>
</evidence>
<feature type="transmembrane region" description="Helical" evidence="7">
    <location>
        <begin position="231"/>
        <end position="252"/>
    </location>
</feature>
<feature type="transmembrane region" description="Helical" evidence="7">
    <location>
        <begin position="369"/>
        <end position="391"/>
    </location>
</feature>
<feature type="transmembrane region" description="Helical" evidence="7">
    <location>
        <begin position="181"/>
        <end position="199"/>
    </location>
</feature>
<feature type="transmembrane region" description="Helical" evidence="7">
    <location>
        <begin position="152"/>
        <end position="169"/>
    </location>
</feature>
<gene>
    <name evidence="9" type="primary">eccD</name>
    <name evidence="9" type="ORF">ACFFTR_41455</name>
</gene>
<dbReference type="Proteomes" id="UP001589608">
    <property type="component" value="Unassembled WGS sequence"/>
</dbReference>
<evidence type="ECO:0000259" key="8">
    <source>
        <dbReference type="Pfam" id="PF19053"/>
    </source>
</evidence>
<dbReference type="Pfam" id="PF19053">
    <property type="entry name" value="EccD"/>
    <property type="match status" value="1"/>
</dbReference>
<evidence type="ECO:0000256" key="6">
    <source>
        <dbReference type="ARBA" id="ARBA00023136"/>
    </source>
</evidence>
<dbReference type="RefSeq" id="WP_223094659.1">
    <property type="nucleotide sequence ID" value="NZ_CP061913.1"/>
</dbReference>
<feature type="domain" description="EccD-like transmembrane" evidence="8">
    <location>
        <begin position="125"/>
        <end position="460"/>
    </location>
</feature>
<evidence type="ECO:0000313" key="9">
    <source>
        <dbReference type="EMBL" id="MFB9449585.1"/>
    </source>
</evidence>
<dbReference type="PIRSF" id="PIRSF017804">
    <property type="entry name" value="Secretion_EccD1"/>
    <property type="match status" value="1"/>
</dbReference>
<organism evidence="9 10">
    <name type="scientific">Dactylosporangium vinaceum</name>
    <dbReference type="NCBI Taxonomy" id="53362"/>
    <lineage>
        <taxon>Bacteria</taxon>
        <taxon>Bacillati</taxon>
        <taxon>Actinomycetota</taxon>
        <taxon>Actinomycetes</taxon>
        <taxon>Micromonosporales</taxon>
        <taxon>Micromonosporaceae</taxon>
        <taxon>Dactylosporangium</taxon>
    </lineage>
</organism>
<dbReference type="NCBIfam" id="TIGR03920">
    <property type="entry name" value="T7SS_EccD"/>
    <property type="match status" value="1"/>
</dbReference>
<evidence type="ECO:0000256" key="2">
    <source>
        <dbReference type="ARBA" id="ARBA00006162"/>
    </source>
</evidence>
<keyword evidence="5 7" id="KW-1133">Transmembrane helix</keyword>
<evidence type="ECO:0000256" key="4">
    <source>
        <dbReference type="ARBA" id="ARBA00022692"/>
    </source>
</evidence>
<evidence type="ECO:0000313" key="10">
    <source>
        <dbReference type="Proteomes" id="UP001589608"/>
    </source>
</evidence>
<protein>
    <submittedName>
        <fullName evidence="9">Type VII secretion integral membrane protein EccD</fullName>
    </submittedName>
</protein>
<reference evidence="9 10" key="1">
    <citation type="submission" date="2024-09" db="EMBL/GenBank/DDBJ databases">
        <authorList>
            <person name="Sun Q."/>
            <person name="Mori K."/>
        </authorList>
    </citation>
    <scope>NUCLEOTIDE SEQUENCE [LARGE SCALE GENOMIC DNA]</scope>
    <source>
        <strain evidence="9 10">JCM 3307</strain>
    </source>
</reference>
<dbReference type="Pfam" id="PF08817">
    <property type="entry name" value="YukD"/>
    <property type="match status" value="1"/>
</dbReference>
<dbReference type="InterPro" id="IPR044049">
    <property type="entry name" value="EccD_transm"/>
</dbReference>
<feature type="transmembrane region" description="Helical" evidence="7">
    <location>
        <begin position="432"/>
        <end position="452"/>
    </location>
</feature>
<feature type="transmembrane region" description="Helical" evidence="7">
    <location>
        <begin position="343"/>
        <end position="362"/>
    </location>
</feature>
<dbReference type="EMBL" id="JBHMCA010000067">
    <property type="protein sequence ID" value="MFB9449585.1"/>
    <property type="molecule type" value="Genomic_DNA"/>
</dbReference>
<name>A0ABV5ML42_9ACTN</name>
<dbReference type="InterPro" id="IPR006707">
    <property type="entry name" value="T7SS_EccD"/>
</dbReference>
<feature type="transmembrane region" description="Helical" evidence="7">
    <location>
        <begin position="205"/>
        <end position="224"/>
    </location>
</feature>
<dbReference type="InterPro" id="IPR024962">
    <property type="entry name" value="YukD-like"/>
</dbReference>
<comment type="subcellular location">
    <subcellularLocation>
        <location evidence="1">Cell membrane</location>
        <topology evidence="1">Multi-pass membrane protein</topology>
    </subcellularLocation>
</comment>
<evidence type="ECO:0000256" key="1">
    <source>
        <dbReference type="ARBA" id="ARBA00004651"/>
    </source>
</evidence>
<proteinExistence type="inferred from homology"/>
<comment type="similarity">
    <text evidence="2">Belongs to the EccD/Snm4 family.</text>
</comment>
<feature type="transmembrane region" description="Helical" evidence="7">
    <location>
        <begin position="126"/>
        <end position="146"/>
    </location>
</feature>
<evidence type="ECO:0000256" key="7">
    <source>
        <dbReference type="SAM" id="Phobius"/>
    </source>
</evidence>
<feature type="transmembrane region" description="Helical" evidence="7">
    <location>
        <begin position="318"/>
        <end position="337"/>
    </location>
</feature>
<keyword evidence="4 7" id="KW-0812">Transmembrane</keyword>
<keyword evidence="10" id="KW-1185">Reference proteome</keyword>
<sequence length="463" mass="46720">MTRSVAVPPKADTGHGGAFCRIRLAAPGVQVDLAVPSAVPLARLLPMLLRQAGQAESEAGGWVLSTADAERLDPHTTLSEAGVPEGGLLILHSAAERTAPPVYDDVVELIAEGGVRRPWATRELRLACAALVTVAMLGTLGALAAAGGVLPGALAGGVAALLLAIAWAMSRAADDQPAATLAAALAAPAAALCAAELLGGGWGRGHLLIAGAAVLLVAAVAPAVAGGGDHVFAALGIIGLAGALGALIAILAEARPAAAAAVVAPLALAAITMLPTIALRSARLPRQPLPRTAEDLSQVPGRLDLERATRQVARARQLLSGLLAGCQAVIAVGVLVLAADQSLWSRLLAGVLALLALLRGRLFREREQVAAAVLSVTLMLLAGAGILVVRFTGHPVVLVGVLAPALAVIALLAAVIGGLTGRRRATPRLARGLDVLETTLMLGVVPLALAVWDVYRTLMDLRA</sequence>
<comment type="caution">
    <text evidence="9">The sequence shown here is derived from an EMBL/GenBank/DDBJ whole genome shotgun (WGS) entry which is preliminary data.</text>
</comment>
<accession>A0ABV5ML42</accession>